<feature type="compositionally biased region" description="Pro residues" evidence="1">
    <location>
        <begin position="272"/>
        <end position="284"/>
    </location>
</feature>
<keyword evidence="2" id="KW-0812">Transmembrane</keyword>
<gene>
    <name evidence="4" type="ORF">C2E21_3858</name>
</gene>
<keyword evidence="5" id="KW-1185">Reference proteome</keyword>
<dbReference type="AlphaFoldDB" id="A0A2P6TT10"/>
<feature type="transmembrane region" description="Helical" evidence="2">
    <location>
        <begin position="228"/>
        <end position="249"/>
    </location>
</feature>
<keyword evidence="2" id="KW-0472">Membrane</keyword>
<proteinExistence type="predicted"/>
<dbReference type="Proteomes" id="UP000239899">
    <property type="component" value="Unassembled WGS sequence"/>
</dbReference>
<feature type="chain" id="PRO_5015192420" evidence="3">
    <location>
        <begin position="27"/>
        <end position="311"/>
    </location>
</feature>
<evidence type="ECO:0000313" key="4">
    <source>
        <dbReference type="EMBL" id="PRW57202.1"/>
    </source>
</evidence>
<keyword evidence="3" id="KW-0732">Signal</keyword>
<sequence length="311" mass="32406">MSRSPIWALAVLAVALAALVGHGVRSQVHTQVEILDDSCDARLQYLWGNYTNPPVAPVAGCDRACLSACYTTLNWAIYSEAKQDCPHQTDIIACFHPYRAQWYDFVKDCALFQWGASGSSAEGEGESGSSSSTTSSSSSSTAAEGSAAAEGAAPTTTAAEGSAAAEGAAPSPPVAANLGRRRVLLQEAEAALGDGTVNVYNGCFPGFKDVEEFEDYMDGKYQFPSDSAAVGITLSVLFFSSLVLVGFGLPKFVKQPLVKAKNKVKGWFVRRPAPPKLQPPPPPTAAEAVAAPTAAEAVAQPDESKPAAASS</sequence>
<reference evidence="4 5" key="1">
    <citation type="journal article" date="2018" name="Plant J.">
        <title>Genome sequences of Chlorella sorokiniana UTEX 1602 and Micractinium conductrix SAG 241.80: implications to maltose excretion by a green alga.</title>
        <authorList>
            <person name="Arriola M.B."/>
            <person name="Velmurugan N."/>
            <person name="Zhang Y."/>
            <person name="Plunkett M.H."/>
            <person name="Hondzo H."/>
            <person name="Barney B.M."/>
        </authorList>
    </citation>
    <scope>NUCLEOTIDE SEQUENCE [LARGE SCALE GENOMIC DNA]</scope>
    <source>
        <strain evidence="5">UTEX 1602</strain>
    </source>
</reference>
<name>A0A2P6TT10_CHLSO</name>
<comment type="caution">
    <text evidence="4">The sequence shown here is derived from an EMBL/GenBank/DDBJ whole genome shotgun (WGS) entry which is preliminary data.</text>
</comment>
<evidence type="ECO:0000256" key="1">
    <source>
        <dbReference type="SAM" id="MobiDB-lite"/>
    </source>
</evidence>
<evidence type="ECO:0000256" key="3">
    <source>
        <dbReference type="SAM" id="SignalP"/>
    </source>
</evidence>
<dbReference type="OrthoDB" id="511587at2759"/>
<evidence type="ECO:0000313" key="5">
    <source>
        <dbReference type="Proteomes" id="UP000239899"/>
    </source>
</evidence>
<accession>A0A2P6TT10</accession>
<keyword evidence="2" id="KW-1133">Transmembrane helix</keyword>
<protein>
    <submittedName>
        <fullName evidence="4">Uncharacterized protein</fullName>
    </submittedName>
</protein>
<dbReference type="EMBL" id="LHPG02000007">
    <property type="protein sequence ID" value="PRW57202.1"/>
    <property type="molecule type" value="Genomic_DNA"/>
</dbReference>
<organism evidence="4 5">
    <name type="scientific">Chlorella sorokiniana</name>
    <name type="common">Freshwater green alga</name>
    <dbReference type="NCBI Taxonomy" id="3076"/>
    <lineage>
        <taxon>Eukaryota</taxon>
        <taxon>Viridiplantae</taxon>
        <taxon>Chlorophyta</taxon>
        <taxon>core chlorophytes</taxon>
        <taxon>Trebouxiophyceae</taxon>
        <taxon>Chlorellales</taxon>
        <taxon>Chlorellaceae</taxon>
        <taxon>Chlorella clade</taxon>
        <taxon>Chlorella</taxon>
    </lineage>
</organism>
<feature type="compositionally biased region" description="Low complexity" evidence="1">
    <location>
        <begin position="285"/>
        <end position="301"/>
    </location>
</feature>
<feature type="region of interest" description="Disordered" evidence="1">
    <location>
        <begin position="271"/>
        <end position="311"/>
    </location>
</feature>
<evidence type="ECO:0000256" key="2">
    <source>
        <dbReference type="SAM" id="Phobius"/>
    </source>
</evidence>
<feature type="signal peptide" evidence="3">
    <location>
        <begin position="1"/>
        <end position="26"/>
    </location>
</feature>
<feature type="region of interest" description="Disordered" evidence="1">
    <location>
        <begin position="120"/>
        <end position="173"/>
    </location>
</feature>
<feature type="compositionally biased region" description="Low complexity" evidence="1">
    <location>
        <begin position="120"/>
        <end position="169"/>
    </location>
</feature>